<feature type="compositionally biased region" description="Basic and acidic residues" evidence="3">
    <location>
        <begin position="33"/>
        <end position="49"/>
    </location>
</feature>
<dbReference type="InterPro" id="IPR012617">
    <property type="entry name" value="AATF_C"/>
</dbReference>
<sequence length="510" mass="56988">MAARLSLKDQLAELAQPAPIDLDPEDALAANDPHSEEHRLSAIDDPSAREHYIDVAPSAIRKLHDSVNDPKYDGVRTSRKQLYDDSDRDSEPDHEDDDEDMTENDGQAGDPSHSEGETDEDEELHSPAEHNEEDSESASDEESGSGSESEHDQTSSPRTTSQKHLNEASAGLSRIDISGQHQEQQENDIASNLRKTHEVDKKKGKAVSRQITLWDTLLDARIQLHKAVTTANRLPLPAEVTQYASHPSAREALDSFLDVADSLTEELFSLQEDLLRSNESIEPPVRKRRRLDPSSSHSSDPLPAYSEAFTGLSIDASALEASYHPWLVDTLAKWSAKVQAVAPNVLLPDNKGSFLRDGKSPAQVGVVTLIDDIFRADRQKLLDRTRKRKDKHARIGHARPADAEDEKEDEEEKLDLDVFDDTDYYQQLLRDVIAARGGDGAQAGEAQWQIQQRERKAKRKKTVDTKASKGRKLRYEVHPKLQNFMVPVPVVVGEWHEEQIDGLFSSLLQT</sequence>
<keyword evidence="7" id="KW-1185">Reference proteome</keyword>
<feature type="compositionally biased region" description="Polar residues" evidence="3">
    <location>
        <begin position="154"/>
        <end position="163"/>
    </location>
</feature>
<dbReference type="Pfam" id="PF13339">
    <property type="entry name" value="AATF-Che1"/>
    <property type="match status" value="1"/>
</dbReference>
<feature type="domain" description="Apoptosis-antagonizing transcription factor C-terminal" evidence="4">
    <location>
        <begin position="425"/>
        <end position="508"/>
    </location>
</feature>
<evidence type="ECO:0000259" key="4">
    <source>
        <dbReference type="Pfam" id="PF08164"/>
    </source>
</evidence>
<feature type="compositionally biased region" description="Acidic residues" evidence="3">
    <location>
        <begin position="92"/>
        <end position="103"/>
    </location>
</feature>
<evidence type="ECO:0000313" key="6">
    <source>
        <dbReference type="EMBL" id="KAJ8482454.1"/>
    </source>
</evidence>
<dbReference type="GO" id="GO:0000462">
    <property type="term" value="P:maturation of SSU-rRNA from tricistronic rRNA transcript (SSU-rRNA, 5.8S rRNA, LSU-rRNA)"/>
    <property type="evidence" value="ECO:0007669"/>
    <property type="project" value="TreeGrafter"/>
</dbReference>
<reference evidence="6" key="1">
    <citation type="submission" date="2022-11" db="EMBL/GenBank/DDBJ databases">
        <title>Genome Sequence of Cubamyces cubensis.</title>
        <authorList>
            <person name="Buettner E."/>
        </authorList>
    </citation>
    <scope>NUCLEOTIDE SEQUENCE</scope>
    <source>
        <strain evidence="6">MPL-01</strain>
    </source>
</reference>
<dbReference type="InterPro" id="IPR039223">
    <property type="entry name" value="AATF/Bfr2"/>
</dbReference>
<feature type="region of interest" description="Disordered" evidence="3">
    <location>
        <begin position="385"/>
        <end position="412"/>
    </location>
</feature>
<dbReference type="Pfam" id="PF08164">
    <property type="entry name" value="TRAUB"/>
    <property type="match status" value="1"/>
</dbReference>
<feature type="region of interest" description="Disordered" evidence="3">
    <location>
        <begin position="62"/>
        <end position="166"/>
    </location>
</feature>
<evidence type="ECO:0000256" key="3">
    <source>
        <dbReference type="SAM" id="MobiDB-lite"/>
    </source>
</evidence>
<dbReference type="Proteomes" id="UP001215151">
    <property type="component" value="Unassembled WGS sequence"/>
</dbReference>
<proteinExistence type="inferred from homology"/>
<feature type="compositionally biased region" description="Acidic residues" evidence="3">
    <location>
        <begin position="131"/>
        <end position="143"/>
    </location>
</feature>
<dbReference type="EMBL" id="JAPEVG010000114">
    <property type="protein sequence ID" value="KAJ8482454.1"/>
    <property type="molecule type" value="Genomic_DNA"/>
</dbReference>
<protein>
    <recommendedName>
        <fullName evidence="2">Protein BFR2</fullName>
    </recommendedName>
</protein>
<feature type="compositionally biased region" description="Acidic residues" evidence="3">
    <location>
        <begin position="403"/>
        <end position="412"/>
    </location>
</feature>
<evidence type="ECO:0000256" key="2">
    <source>
        <dbReference type="ARBA" id="ARBA00013850"/>
    </source>
</evidence>
<dbReference type="GO" id="GO:0005730">
    <property type="term" value="C:nucleolus"/>
    <property type="evidence" value="ECO:0007669"/>
    <property type="project" value="TreeGrafter"/>
</dbReference>
<dbReference type="PANTHER" id="PTHR15565:SF0">
    <property type="entry name" value="PROTEIN AATF"/>
    <property type="match status" value="1"/>
</dbReference>
<accession>A0AAD7X9H2</accession>
<feature type="region of interest" description="Disordered" evidence="3">
    <location>
        <begin position="16"/>
        <end position="49"/>
    </location>
</feature>
<evidence type="ECO:0000259" key="5">
    <source>
        <dbReference type="Pfam" id="PF13339"/>
    </source>
</evidence>
<organism evidence="6 7">
    <name type="scientific">Trametes cubensis</name>
    <dbReference type="NCBI Taxonomy" id="1111947"/>
    <lineage>
        <taxon>Eukaryota</taxon>
        <taxon>Fungi</taxon>
        <taxon>Dikarya</taxon>
        <taxon>Basidiomycota</taxon>
        <taxon>Agaricomycotina</taxon>
        <taxon>Agaricomycetes</taxon>
        <taxon>Polyporales</taxon>
        <taxon>Polyporaceae</taxon>
        <taxon>Trametes</taxon>
    </lineage>
</organism>
<dbReference type="AlphaFoldDB" id="A0AAD7X9H2"/>
<dbReference type="PANTHER" id="PTHR15565">
    <property type="entry name" value="AATF PROTEIN APOPTOSIS ANTAGONIZING TRANSCRIPTION FACTOR"/>
    <property type="match status" value="1"/>
</dbReference>
<evidence type="ECO:0000256" key="1">
    <source>
        <dbReference type="ARBA" id="ARBA00008966"/>
    </source>
</evidence>
<dbReference type="InterPro" id="IPR025160">
    <property type="entry name" value="AATF"/>
</dbReference>
<name>A0AAD7X9H2_9APHY</name>
<evidence type="ECO:0000313" key="7">
    <source>
        <dbReference type="Proteomes" id="UP001215151"/>
    </source>
</evidence>
<comment type="similarity">
    <text evidence="1">Belongs to the AATF family.</text>
</comment>
<comment type="caution">
    <text evidence="6">The sequence shown here is derived from an EMBL/GenBank/DDBJ whole genome shotgun (WGS) entry which is preliminary data.</text>
</comment>
<feature type="domain" description="AATF leucine zipper-containing" evidence="5">
    <location>
        <begin position="200"/>
        <end position="337"/>
    </location>
</feature>
<feature type="compositionally biased region" description="Basic residues" evidence="3">
    <location>
        <begin position="385"/>
        <end position="397"/>
    </location>
</feature>
<feature type="compositionally biased region" description="Basic and acidic residues" evidence="3">
    <location>
        <begin position="62"/>
        <end position="91"/>
    </location>
</feature>
<gene>
    <name evidence="6" type="ORF">ONZ51_g5355</name>
</gene>